<evidence type="ECO:0000256" key="1">
    <source>
        <dbReference type="SAM" id="Phobius"/>
    </source>
</evidence>
<reference evidence="3" key="1">
    <citation type="journal article" date="2019" name="Int. J. Syst. Evol. Microbiol.">
        <title>The Global Catalogue of Microorganisms (GCM) 10K type strain sequencing project: providing services to taxonomists for standard genome sequencing and annotation.</title>
        <authorList>
            <consortium name="The Broad Institute Genomics Platform"/>
            <consortium name="The Broad Institute Genome Sequencing Center for Infectious Disease"/>
            <person name="Wu L."/>
            <person name="Ma J."/>
        </authorList>
    </citation>
    <scope>NUCLEOTIDE SEQUENCE [LARGE SCALE GENOMIC DNA]</scope>
    <source>
        <strain evidence="3">CCUG 63830</strain>
    </source>
</reference>
<feature type="transmembrane region" description="Helical" evidence="1">
    <location>
        <begin position="50"/>
        <end position="73"/>
    </location>
</feature>
<organism evidence="2 3">
    <name type="scientific">Deinococcus multiflagellatus</name>
    <dbReference type="NCBI Taxonomy" id="1656887"/>
    <lineage>
        <taxon>Bacteria</taxon>
        <taxon>Thermotogati</taxon>
        <taxon>Deinococcota</taxon>
        <taxon>Deinococci</taxon>
        <taxon>Deinococcales</taxon>
        <taxon>Deinococcaceae</taxon>
        <taxon>Deinococcus</taxon>
    </lineage>
</organism>
<accession>A0ABW1ZP79</accession>
<comment type="caution">
    <text evidence="2">The sequence shown here is derived from an EMBL/GenBank/DDBJ whole genome shotgun (WGS) entry which is preliminary data.</text>
</comment>
<sequence length="138" mass="14125">MELQLGWHLLAAVGLVVVGALHVAWGLGSPWPAPSPEVLARAVVGGMPGGLPGLGPCLGVAALLFLGALLVVWAPQGPGLARLGAGLVAATLLARGLAGFFMPALSPAFRVQPFHRWNAWLYSPLCVLLGLGALLSLR</sequence>
<evidence type="ECO:0000313" key="3">
    <source>
        <dbReference type="Proteomes" id="UP001596317"/>
    </source>
</evidence>
<dbReference type="Pfam" id="PF13160">
    <property type="entry name" value="DUF3995"/>
    <property type="match status" value="1"/>
</dbReference>
<dbReference type="EMBL" id="JBHSWB010000001">
    <property type="protein sequence ID" value="MFC6662076.1"/>
    <property type="molecule type" value="Genomic_DNA"/>
</dbReference>
<gene>
    <name evidence="2" type="ORF">ACFP90_18415</name>
</gene>
<evidence type="ECO:0000313" key="2">
    <source>
        <dbReference type="EMBL" id="MFC6662076.1"/>
    </source>
</evidence>
<keyword evidence="1" id="KW-0812">Transmembrane</keyword>
<proteinExistence type="predicted"/>
<feature type="transmembrane region" description="Helical" evidence="1">
    <location>
        <begin position="117"/>
        <end position="137"/>
    </location>
</feature>
<keyword evidence="1" id="KW-0472">Membrane</keyword>
<name>A0ABW1ZP79_9DEIO</name>
<feature type="transmembrane region" description="Helical" evidence="1">
    <location>
        <begin position="85"/>
        <end position="105"/>
    </location>
</feature>
<dbReference type="Proteomes" id="UP001596317">
    <property type="component" value="Unassembled WGS sequence"/>
</dbReference>
<keyword evidence="3" id="KW-1185">Reference proteome</keyword>
<protein>
    <submittedName>
        <fullName evidence="2">DUF3995 domain-containing protein</fullName>
    </submittedName>
</protein>
<dbReference type="InterPro" id="IPR025058">
    <property type="entry name" value="DUF3995"/>
</dbReference>
<dbReference type="RefSeq" id="WP_224608701.1">
    <property type="nucleotide sequence ID" value="NZ_JAIQXV010000009.1"/>
</dbReference>
<keyword evidence="1" id="KW-1133">Transmembrane helix</keyword>